<keyword evidence="1" id="KW-0862">Zinc</keyword>
<comment type="caution">
    <text evidence="3">The sequence shown here is derived from an EMBL/GenBank/DDBJ whole genome shotgun (WGS) entry which is preliminary data.</text>
</comment>
<proteinExistence type="predicted"/>
<dbReference type="Pfam" id="PF05147">
    <property type="entry name" value="LANC_like"/>
    <property type="match status" value="1"/>
</dbReference>
<gene>
    <name evidence="3" type="ORF">C1I98_01510</name>
</gene>
<dbReference type="EMBL" id="POUA01000006">
    <property type="protein sequence ID" value="PZG56336.1"/>
    <property type="molecule type" value="Genomic_DNA"/>
</dbReference>
<protein>
    <submittedName>
        <fullName evidence="3">Lanthionine biosynthesis cyclase LanC</fullName>
    </submittedName>
</protein>
<dbReference type="SMART" id="SM01260">
    <property type="entry name" value="LANC_like"/>
    <property type="match status" value="1"/>
</dbReference>
<dbReference type="SUPFAM" id="SSF158745">
    <property type="entry name" value="LanC-like"/>
    <property type="match status" value="1"/>
</dbReference>
<keyword evidence="4" id="KW-1185">Reference proteome</keyword>
<organism evidence="3 4">
    <name type="scientific">Spongiactinospora gelatinilytica</name>
    <dbReference type="NCBI Taxonomy" id="2666298"/>
    <lineage>
        <taxon>Bacteria</taxon>
        <taxon>Bacillati</taxon>
        <taxon>Actinomycetota</taxon>
        <taxon>Actinomycetes</taxon>
        <taxon>Streptosporangiales</taxon>
        <taxon>Streptosporangiaceae</taxon>
        <taxon>Spongiactinospora</taxon>
    </lineage>
</organism>
<evidence type="ECO:0000256" key="1">
    <source>
        <dbReference type="PIRSR" id="PIRSR607822-1"/>
    </source>
</evidence>
<dbReference type="InterPro" id="IPR007822">
    <property type="entry name" value="LANC-like"/>
</dbReference>
<feature type="compositionally biased region" description="Low complexity" evidence="2">
    <location>
        <begin position="11"/>
        <end position="20"/>
    </location>
</feature>
<dbReference type="CDD" id="cd04793">
    <property type="entry name" value="LanC"/>
    <property type="match status" value="1"/>
</dbReference>
<keyword evidence="1" id="KW-0479">Metal-binding</keyword>
<dbReference type="AlphaFoldDB" id="A0A2W2H2N6"/>
<feature type="binding site" evidence="1">
    <location>
        <position position="351"/>
    </location>
    <ligand>
        <name>Zn(2+)</name>
        <dbReference type="ChEBI" id="CHEBI:29105"/>
    </ligand>
</feature>
<dbReference type="GO" id="GO:0031179">
    <property type="term" value="P:peptide modification"/>
    <property type="evidence" value="ECO:0007669"/>
    <property type="project" value="InterPro"/>
</dbReference>
<reference evidence="3 4" key="1">
    <citation type="submission" date="2018-01" db="EMBL/GenBank/DDBJ databases">
        <title>Draft genome sequence of Sphaerisporangium sp. 7K107.</title>
        <authorList>
            <person name="Sahin N."/>
            <person name="Saygin H."/>
            <person name="Ay H."/>
        </authorList>
    </citation>
    <scope>NUCLEOTIDE SEQUENCE [LARGE SCALE GENOMIC DNA]</scope>
    <source>
        <strain evidence="3 4">7K107</strain>
    </source>
</reference>
<evidence type="ECO:0000313" key="4">
    <source>
        <dbReference type="Proteomes" id="UP000248544"/>
    </source>
</evidence>
<feature type="region of interest" description="Disordered" evidence="2">
    <location>
        <begin position="1"/>
        <end position="20"/>
    </location>
</feature>
<evidence type="ECO:0000313" key="3">
    <source>
        <dbReference type="EMBL" id="PZG56336.1"/>
    </source>
</evidence>
<dbReference type="PRINTS" id="PR01955">
    <property type="entry name" value="LANCFRANKIA"/>
</dbReference>
<dbReference type="GO" id="GO:0046872">
    <property type="term" value="F:metal ion binding"/>
    <property type="evidence" value="ECO:0007669"/>
    <property type="project" value="UniProtKB-KW"/>
</dbReference>
<dbReference type="Gene3D" id="1.50.10.20">
    <property type="match status" value="1"/>
</dbReference>
<name>A0A2W2H2N6_9ACTN</name>
<feature type="binding site" evidence="1">
    <location>
        <position position="302"/>
    </location>
    <ligand>
        <name>Zn(2+)</name>
        <dbReference type="ChEBI" id="CHEBI:29105"/>
    </ligand>
</feature>
<sequence>MPVRERSSVTSTAPAAQLSAASGAAEQIADRLAEELAVPPRLDDRLPGWWPQSLAHGGVGIALLHIERAASGRASWGPAQHWLRFVTSGELSIGTNAGLYFGAPAVEFMVHAAAPHLHGLAEHNLPTLQEATDRVIGHRLEAARHRLNVRRRPTLAEFDGIRGLAGLSAVLLCRADPATGPLDQALAHLVAVTEPLMDDPDLLPGWWSDMAPDGTLSVEFTGGHANTGMAHGIAGVLAVLAMALQRGFAVTGQATAIARILAWLDRWQQQGPAGPWWPYWITRPMLRTSGPIERRPQRPSWCYGTLGVARAQQLAAMALGDPHRRAHAEGAAAVALSDPHQLRLINDSSLCHGYAGVIHIAGLMATDSPTPRTLASTIAPLLEPLTRHLTNQQDPGWMEGKAGIALALHALAVRPRTGWDRALLIA</sequence>
<dbReference type="InterPro" id="IPR033889">
    <property type="entry name" value="LanC"/>
</dbReference>
<evidence type="ECO:0000256" key="2">
    <source>
        <dbReference type="SAM" id="MobiDB-lite"/>
    </source>
</evidence>
<dbReference type="Proteomes" id="UP000248544">
    <property type="component" value="Unassembled WGS sequence"/>
</dbReference>
<dbReference type="PRINTS" id="PR01950">
    <property type="entry name" value="LANCSUPER"/>
</dbReference>
<accession>A0A2W2H2N6</accession>
<feature type="binding site" evidence="1">
    <location>
        <position position="352"/>
    </location>
    <ligand>
        <name>Zn(2+)</name>
        <dbReference type="ChEBI" id="CHEBI:29105"/>
    </ligand>
</feature>